<dbReference type="Pfam" id="PF07690">
    <property type="entry name" value="MFS_1"/>
    <property type="match status" value="1"/>
</dbReference>
<evidence type="ECO:0000313" key="9">
    <source>
        <dbReference type="EnsemblProtists" id="EOD31431"/>
    </source>
</evidence>
<dbReference type="eggNOG" id="KOG1330">
    <property type="taxonomic scope" value="Eukaryota"/>
</dbReference>
<protein>
    <recommendedName>
        <fullName evidence="8">Major facilitator superfamily (MFS) profile domain-containing protein</fullName>
    </recommendedName>
</protein>
<evidence type="ECO:0000256" key="3">
    <source>
        <dbReference type="ARBA" id="ARBA00022692"/>
    </source>
</evidence>
<evidence type="ECO:0000256" key="7">
    <source>
        <dbReference type="SAM" id="Phobius"/>
    </source>
</evidence>
<feature type="transmembrane region" description="Helical" evidence="7">
    <location>
        <begin position="135"/>
        <end position="157"/>
    </location>
</feature>
<feature type="transmembrane region" description="Helical" evidence="7">
    <location>
        <begin position="164"/>
        <end position="184"/>
    </location>
</feature>
<evidence type="ECO:0000259" key="8">
    <source>
        <dbReference type="PROSITE" id="PS50850"/>
    </source>
</evidence>
<keyword evidence="10" id="KW-1185">Reference proteome</keyword>
<reference evidence="9" key="2">
    <citation type="submission" date="2024-10" db="UniProtKB">
        <authorList>
            <consortium name="EnsemblProtists"/>
        </authorList>
    </citation>
    <scope>IDENTIFICATION</scope>
</reference>
<dbReference type="InterPro" id="IPR020846">
    <property type="entry name" value="MFS_dom"/>
</dbReference>
<dbReference type="KEGG" id="ehx:EMIHUDRAFT_253546"/>
<feature type="domain" description="Major facilitator superfamily (MFS) profile" evidence="8">
    <location>
        <begin position="9"/>
        <end position="357"/>
    </location>
</feature>
<dbReference type="GO" id="GO:0022857">
    <property type="term" value="F:transmembrane transporter activity"/>
    <property type="evidence" value="ECO:0007669"/>
    <property type="project" value="InterPro"/>
</dbReference>
<comment type="similarity">
    <text evidence="6">Belongs to the major facilitator superfamily. Spinster (TC 2.A.1.49) family.</text>
</comment>
<evidence type="ECO:0000256" key="5">
    <source>
        <dbReference type="ARBA" id="ARBA00023136"/>
    </source>
</evidence>
<evidence type="ECO:0000313" key="10">
    <source>
        <dbReference type="Proteomes" id="UP000013827"/>
    </source>
</evidence>
<dbReference type="GO" id="GO:0016020">
    <property type="term" value="C:membrane"/>
    <property type="evidence" value="ECO:0007669"/>
    <property type="project" value="UniProtKB-SubCell"/>
</dbReference>
<dbReference type="InterPro" id="IPR036259">
    <property type="entry name" value="MFS_trans_sf"/>
</dbReference>
<evidence type="ECO:0000256" key="6">
    <source>
        <dbReference type="ARBA" id="ARBA00024338"/>
    </source>
</evidence>
<keyword evidence="2" id="KW-0813">Transport</keyword>
<evidence type="ECO:0000256" key="1">
    <source>
        <dbReference type="ARBA" id="ARBA00004141"/>
    </source>
</evidence>
<dbReference type="Gene3D" id="1.20.1250.20">
    <property type="entry name" value="MFS general substrate transporter like domains"/>
    <property type="match status" value="1"/>
</dbReference>
<comment type="subcellular location">
    <subcellularLocation>
        <location evidence="1">Membrane</location>
        <topology evidence="1">Multi-pass membrane protein</topology>
    </subcellularLocation>
</comment>
<evidence type="ECO:0000256" key="4">
    <source>
        <dbReference type="ARBA" id="ARBA00022989"/>
    </source>
</evidence>
<dbReference type="HOGENOM" id="CLU_777156_0_0_1"/>
<feature type="transmembrane region" description="Helical" evidence="7">
    <location>
        <begin position="216"/>
        <end position="240"/>
    </location>
</feature>
<name>A0A0D3K6P6_EMIH1</name>
<sequence>MALAVRDWTVALLLLVFVSDYVDRLLLNLFLEPIGNEFSISDLQRGMLSTAFMIFHAGGAWPIATLVERVPNRAPLLASSVLVWTIFSAATGACMNYPQLVVCRIMVGIGEAVVTPVAQSLLCDLYEPHERSTPLGYYLAGIPLGQLFGYVGGGFAAQQSSWRLAFLMVSAPGIAIAALVLHALHEPRKATFVATMPADPSVANDAQTQGGGSLRYFLTAMTVSLSIPAWVLMQCTHLLAAGALRSGEAFTASLLARRFGLPVSTIGNALGILGGISGIAAIWHSCSGGLNLFSCRGHWRGNRHAFGRFINFFTEMQRFMIMRCWVSVIYDIKTSLDKLAHEPAPLPTGDGEAEPAP</sequence>
<keyword evidence="4 7" id="KW-1133">Transmembrane helix</keyword>
<accession>A0A0D3K6P6</accession>
<dbReference type="AlphaFoldDB" id="A0A0D3K6P6"/>
<dbReference type="SUPFAM" id="SSF103473">
    <property type="entry name" value="MFS general substrate transporter"/>
    <property type="match status" value="1"/>
</dbReference>
<dbReference type="PaxDb" id="2903-EOD31431"/>
<dbReference type="EnsemblProtists" id="EOD31431">
    <property type="protein sequence ID" value="EOD31431"/>
    <property type="gene ID" value="EMIHUDRAFT_253546"/>
</dbReference>
<proteinExistence type="inferred from homology"/>
<dbReference type="InterPro" id="IPR044770">
    <property type="entry name" value="MFS_spinster-like"/>
</dbReference>
<reference evidence="10" key="1">
    <citation type="journal article" date="2013" name="Nature">
        <title>Pan genome of the phytoplankton Emiliania underpins its global distribution.</title>
        <authorList>
            <person name="Read B.A."/>
            <person name="Kegel J."/>
            <person name="Klute M.J."/>
            <person name="Kuo A."/>
            <person name="Lefebvre S.C."/>
            <person name="Maumus F."/>
            <person name="Mayer C."/>
            <person name="Miller J."/>
            <person name="Monier A."/>
            <person name="Salamov A."/>
            <person name="Young J."/>
            <person name="Aguilar M."/>
            <person name="Claverie J.M."/>
            <person name="Frickenhaus S."/>
            <person name="Gonzalez K."/>
            <person name="Herman E.K."/>
            <person name="Lin Y.C."/>
            <person name="Napier J."/>
            <person name="Ogata H."/>
            <person name="Sarno A.F."/>
            <person name="Shmutz J."/>
            <person name="Schroeder D."/>
            <person name="de Vargas C."/>
            <person name="Verret F."/>
            <person name="von Dassow P."/>
            <person name="Valentin K."/>
            <person name="Van de Peer Y."/>
            <person name="Wheeler G."/>
            <person name="Dacks J.B."/>
            <person name="Delwiche C.F."/>
            <person name="Dyhrman S.T."/>
            <person name="Glockner G."/>
            <person name="John U."/>
            <person name="Richards T."/>
            <person name="Worden A.Z."/>
            <person name="Zhang X."/>
            <person name="Grigoriev I.V."/>
            <person name="Allen A.E."/>
            <person name="Bidle K."/>
            <person name="Borodovsky M."/>
            <person name="Bowler C."/>
            <person name="Brownlee C."/>
            <person name="Cock J.M."/>
            <person name="Elias M."/>
            <person name="Gladyshev V.N."/>
            <person name="Groth M."/>
            <person name="Guda C."/>
            <person name="Hadaegh A."/>
            <person name="Iglesias-Rodriguez M.D."/>
            <person name="Jenkins J."/>
            <person name="Jones B.M."/>
            <person name="Lawson T."/>
            <person name="Leese F."/>
            <person name="Lindquist E."/>
            <person name="Lobanov A."/>
            <person name="Lomsadze A."/>
            <person name="Malik S.B."/>
            <person name="Marsh M.E."/>
            <person name="Mackinder L."/>
            <person name="Mock T."/>
            <person name="Mueller-Roeber B."/>
            <person name="Pagarete A."/>
            <person name="Parker M."/>
            <person name="Probert I."/>
            <person name="Quesneville H."/>
            <person name="Raines C."/>
            <person name="Rensing S.A."/>
            <person name="Riano-Pachon D.M."/>
            <person name="Richier S."/>
            <person name="Rokitta S."/>
            <person name="Shiraiwa Y."/>
            <person name="Soanes D.M."/>
            <person name="van der Giezen M."/>
            <person name="Wahlund T.M."/>
            <person name="Williams B."/>
            <person name="Wilson W."/>
            <person name="Wolfe G."/>
            <person name="Wurch L.L."/>
        </authorList>
    </citation>
    <scope>NUCLEOTIDE SEQUENCE</scope>
</reference>
<dbReference type="PANTHER" id="PTHR23505:SF79">
    <property type="entry name" value="PROTEIN SPINSTER"/>
    <property type="match status" value="1"/>
</dbReference>
<dbReference type="PROSITE" id="PS50850">
    <property type="entry name" value="MFS"/>
    <property type="match status" value="1"/>
</dbReference>
<dbReference type="PANTHER" id="PTHR23505">
    <property type="entry name" value="SPINSTER"/>
    <property type="match status" value="1"/>
</dbReference>
<feature type="transmembrane region" description="Helical" evidence="7">
    <location>
        <begin position="261"/>
        <end position="283"/>
    </location>
</feature>
<keyword evidence="5 7" id="KW-0472">Membrane</keyword>
<dbReference type="RefSeq" id="XP_005783860.1">
    <property type="nucleotide sequence ID" value="XM_005783803.1"/>
</dbReference>
<dbReference type="Proteomes" id="UP000013827">
    <property type="component" value="Unassembled WGS sequence"/>
</dbReference>
<evidence type="ECO:0000256" key="2">
    <source>
        <dbReference type="ARBA" id="ARBA00022448"/>
    </source>
</evidence>
<dbReference type="InterPro" id="IPR011701">
    <property type="entry name" value="MFS"/>
</dbReference>
<dbReference type="GeneID" id="17276707"/>
<organism evidence="9 10">
    <name type="scientific">Emiliania huxleyi (strain CCMP1516)</name>
    <dbReference type="NCBI Taxonomy" id="280463"/>
    <lineage>
        <taxon>Eukaryota</taxon>
        <taxon>Haptista</taxon>
        <taxon>Haptophyta</taxon>
        <taxon>Prymnesiophyceae</taxon>
        <taxon>Isochrysidales</taxon>
        <taxon>Noelaerhabdaceae</taxon>
        <taxon>Emiliania</taxon>
    </lineage>
</organism>
<keyword evidence="3 7" id="KW-0812">Transmembrane</keyword>